<proteinExistence type="inferred from homology"/>
<evidence type="ECO:0000256" key="8">
    <source>
        <dbReference type="ARBA" id="ARBA00023211"/>
    </source>
</evidence>
<dbReference type="Proteomes" id="UP001334732">
    <property type="component" value="Chromosome"/>
</dbReference>
<dbReference type="EMBL" id="CP141769">
    <property type="protein sequence ID" value="WRS38592.1"/>
    <property type="molecule type" value="Genomic_DNA"/>
</dbReference>
<gene>
    <name evidence="10 11" type="primary">cas1</name>
    <name evidence="11" type="ORF">VA613_11340</name>
</gene>
<dbReference type="NCBIfam" id="TIGR03639">
    <property type="entry name" value="cas1_NMENI"/>
    <property type="match status" value="1"/>
</dbReference>
<comment type="function">
    <text evidence="10">CRISPR (clustered regularly interspaced short palindromic repeat), is an adaptive immune system that provides protection against mobile genetic elements (viruses, transposable elements and conjugative plasmids). CRISPR clusters contain spacers, sequences complementary to antecedent mobile elements, and target invading nucleic acids. CRISPR clusters are transcribed and processed into CRISPR RNA (crRNA). Acts as a dsDNA endonuclease. Involved in the integration of spacer DNA into the CRISPR cassette.</text>
</comment>
<keyword evidence="7 10" id="KW-0238">DNA-binding</keyword>
<sequence length="302" mass="33523">MTWRSVMISRPANLRRDKFALLIEQEDDARVPFEDIAVIVLNHREITLSHSVLSACGEYGIGLFSIGPTHHPNGVFLPFLSHSRATRVLRLQLALGKPAAKRAWQTIIQSKIQNQAKCLERLGKPGTERLESLARRVRSGDPDNLESQASAAYFRALYGNDFHRGQPRWINAAMDYGYAVFRAAIARGLVAHGFLPALGLFHASEQNAFNLADDLIEPYRPLVDLHVTEHSFGHDVDDLQPADKVALVNLLNVDMAMPRGTTSALTSIEQAVESLARLYEGGSAELLELPRLIGLALHQYEC</sequence>
<dbReference type="RefSeq" id="WP_324779124.1">
    <property type="nucleotide sequence ID" value="NZ_CP141769.1"/>
</dbReference>
<comment type="cofactor">
    <cofactor evidence="10">
        <name>Mg(2+)</name>
        <dbReference type="ChEBI" id="CHEBI:18420"/>
    </cofactor>
    <cofactor evidence="10">
        <name>Mn(2+)</name>
        <dbReference type="ChEBI" id="CHEBI:29035"/>
    </cofactor>
</comment>
<organism evidence="11 12">
    <name type="scientific">Thiobacillus sedimenti</name>
    <dbReference type="NCBI Taxonomy" id="3110231"/>
    <lineage>
        <taxon>Bacteria</taxon>
        <taxon>Pseudomonadati</taxon>
        <taxon>Pseudomonadota</taxon>
        <taxon>Betaproteobacteria</taxon>
        <taxon>Nitrosomonadales</taxon>
        <taxon>Thiobacillaceae</taxon>
        <taxon>Thiobacillus</taxon>
    </lineage>
</organism>
<dbReference type="PANTHER" id="PTHR34353:SF2">
    <property type="entry name" value="CRISPR-ASSOCIATED ENDONUCLEASE CAS1 1"/>
    <property type="match status" value="1"/>
</dbReference>
<evidence type="ECO:0000313" key="11">
    <source>
        <dbReference type="EMBL" id="WRS38592.1"/>
    </source>
</evidence>
<evidence type="ECO:0000256" key="10">
    <source>
        <dbReference type="HAMAP-Rule" id="MF_01470"/>
    </source>
</evidence>
<feature type="binding site" evidence="10">
    <location>
        <position position="217"/>
    </location>
    <ligand>
        <name>Mn(2+)</name>
        <dbReference type="ChEBI" id="CHEBI:29035"/>
    </ligand>
</feature>
<keyword evidence="6 10" id="KW-0051">Antiviral defense</keyword>
<keyword evidence="5 10" id="KW-0460">Magnesium</keyword>
<keyword evidence="12" id="KW-1185">Reference proteome</keyword>
<accession>A0ABZ1CJY9</accession>
<name>A0ABZ1CJY9_9PROT</name>
<keyword evidence="1 10" id="KW-0540">Nuclease</keyword>
<dbReference type="PANTHER" id="PTHR34353">
    <property type="entry name" value="CRISPR-ASSOCIATED ENDONUCLEASE CAS1 1"/>
    <property type="match status" value="1"/>
</dbReference>
<evidence type="ECO:0000256" key="3">
    <source>
        <dbReference type="ARBA" id="ARBA00022759"/>
    </source>
</evidence>
<evidence type="ECO:0000313" key="12">
    <source>
        <dbReference type="Proteomes" id="UP001334732"/>
    </source>
</evidence>
<dbReference type="Gene3D" id="1.20.120.920">
    <property type="entry name" value="CRISPR-associated endonuclease Cas1, C-terminal domain"/>
    <property type="match status" value="1"/>
</dbReference>
<protein>
    <recommendedName>
        <fullName evidence="10">CRISPR-associated endonuclease Cas1</fullName>
        <ecNumber evidence="10">3.1.-.-</ecNumber>
    </recommendedName>
</protein>
<feature type="binding site" evidence="10">
    <location>
        <position position="202"/>
    </location>
    <ligand>
        <name>Mn(2+)</name>
        <dbReference type="ChEBI" id="CHEBI:29035"/>
    </ligand>
</feature>
<evidence type="ECO:0000256" key="1">
    <source>
        <dbReference type="ARBA" id="ARBA00022722"/>
    </source>
</evidence>
<reference evidence="11 12" key="1">
    <citation type="submission" date="2023-12" db="EMBL/GenBank/DDBJ databases">
        <title>Thiobacillus sedimentum sp. nov., a chemolithoautotrophic sulfur-oxidizing bacterium isolated from freshwater sediment.</title>
        <authorList>
            <person name="Luo J."/>
            <person name="Dai C."/>
        </authorList>
    </citation>
    <scope>NUCLEOTIDE SEQUENCE [LARGE SCALE GENOMIC DNA]</scope>
    <source>
        <strain evidence="11 12">SCUT-2</strain>
    </source>
</reference>
<keyword evidence="2 10" id="KW-0479">Metal-binding</keyword>
<dbReference type="EC" id="3.1.-.-" evidence="10"/>
<keyword evidence="3 10" id="KW-0255">Endonuclease</keyword>
<evidence type="ECO:0000256" key="9">
    <source>
        <dbReference type="ARBA" id="ARBA00038592"/>
    </source>
</evidence>
<dbReference type="HAMAP" id="MF_01470">
    <property type="entry name" value="Cas1"/>
    <property type="match status" value="1"/>
</dbReference>
<comment type="similarity">
    <text evidence="10">Belongs to the CRISPR-associated endonuclease Cas1 family.</text>
</comment>
<keyword evidence="4 10" id="KW-0378">Hydrolase</keyword>
<dbReference type="GO" id="GO:0004519">
    <property type="term" value="F:endonuclease activity"/>
    <property type="evidence" value="ECO:0007669"/>
    <property type="project" value="UniProtKB-KW"/>
</dbReference>
<evidence type="ECO:0000256" key="7">
    <source>
        <dbReference type="ARBA" id="ARBA00023125"/>
    </source>
</evidence>
<dbReference type="InterPro" id="IPR002729">
    <property type="entry name" value="CRISPR-assoc_Cas1"/>
</dbReference>
<evidence type="ECO:0000256" key="5">
    <source>
        <dbReference type="ARBA" id="ARBA00022842"/>
    </source>
</evidence>
<dbReference type="InterPro" id="IPR042206">
    <property type="entry name" value="CRISPR-assoc_Cas1_C"/>
</dbReference>
<evidence type="ECO:0000256" key="4">
    <source>
        <dbReference type="ARBA" id="ARBA00022801"/>
    </source>
</evidence>
<dbReference type="InterPro" id="IPR019855">
    <property type="entry name" value="CRISPR-assoc_Cas1_NMENI"/>
</dbReference>
<dbReference type="Pfam" id="PF01867">
    <property type="entry name" value="Cas_Cas1"/>
    <property type="match status" value="1"/>
</dbReference>
<dbReference type="InterPro" id="IPR050646">
    <property type="entry name" value="Cas1"/>
</dbReference>
<comment type="subunit">
    <text evidence="9 10">Homodimer, forms a heterotetramer with a Cas2 homodimer.</text>
</comment>
<keyword evidence="8 10" id="KW-0464">Manganese</keyword>
<evidence type="ECO:0000256" key="2">
    <source>
        <dbReference type="ARBA" id="ARBA00022723"/>
    </source>
</evidence>
<evidence type="ECO:0000256" key="6">
    <source>
        <dbReference type="ARBA" id="ARBA00023118"/>
    </source>
</evidence>
<feature type="binding site" evidence="10">
    <location>
        <position position="146"/>
    </location>
    <ligand>
        <name>Mn(2+)</name>
        <dbReference type="ChEBI" id="CHEBI:29035"/>
    </ligand>
</feature>